<dbReference type="GO" id="GO:0008270">
    <property type="term" value="F:zinc ion binding"/>
    <property type="evidence" value="ECO:0007669"/>
    <property type="project" value="UniProtKB-KW"/>
</dbReference>
<accession>A0AAQ3WPK0</accession>
<dbReference type="InterPro" id="IPR036875">
    <property type="entry name" value="Znf_CCHC_sf"/>
</dbReference>
<proteinExistence type="predicted"/>
<keyword evidence="6" id="KW-0378">Hydrolase</keyword>
<keyword evidence="8" id="KW-0863">Zinc-finger</keyword>
<dbReference type="Gene3D" id="3.30.70.270">
    <property type="match status" value="2"/>
</dbReference>
<dbReference type="FunFam" id="3.30.70.270:FF:000020">
    <property type="entry name" value="Transposon Tf2-6 polyprotein-like Protein"/>
    <property type="match status" value="1"/>
</dbReference>
<feature type="compositionally biased region" description="Polar residues" evidence="9">
    <location>
        <begin position="279"/>
        <end position="305"/>
    </location>
</feature>
<keyword evidence="7" id="KW-0695">RNA-directed DNA polymerase</keyword>
<evidence type="ECO:0000256" key="3">
    <source>
        <dbReference type="ARBA" id="ARBA00022695"/>
    </source>
</evidence>
<protein>
    <recommendedName>
        <fullName evidence="14">Reverse transcriptase domain-containing protein</fullName>
    </recommendedName>
</protein>
<dbReference type="SUPFAM" id="SSF57756">
    <property type="entry name" value="Retrovirus zinc finger-like domains"/>
    <property type="match status" value="1"/>
</dbReference>
<dbReference type="InterPro" id="IPR053134">
    <property type="entry name" value="RNA-dir_DNA_polymerase"/>
</dbReference>
<evidence type="ECO:0000313" key="13">
    <source>
        <dbReference type="Proteomes" id="UP001341281"/>
    </source>
</evidence>
<dbReference type="SUPFAM" id="SSF56672">
    <property type="entry name" value="DNA/RNA polymerases"/>
    <property type="match status" value="1"/>
</dbReference>
<dbReference type="GO" id="GO:0003964">
    <property type="term" value="F:RNA-directed DNA polymerase activity"/>
    <property type="evidence" value="ECO:0007669"/>
    <property type="project" value="UniProtKB-KW"/>
</dbReference>
<feature type="region of interest" description="Disordered" evidence="9">
    <location>
        <begin position="205"/>
        <end position="248"/>
    </location>
</feature>
<reference evidence="12 13" key="1">
    <citation type="submission" date="2024-02" db="EMBL/GenBank/DDBJ databases">
        <title>High-quality chromosome-scale genome assembly of Pensacola bahiagrass (Paspalum notatum Flugge var. saurae).</title>
        <authorList>
            <person name="Vega J.M."/>
            <person name="Podio M."/>
            <person name="Orjuela J."/>
            <person name="Siena L.A."/>
            <person name="Pessino S.C."/>
            <person name="Combes M.C."/>
            <person name="Mariac C."/>
            <person name="Albertini E."/>
            <person name="Pupilli F."/>
            <person name="Ortiz J.P.A."/>
            <person name="Leblanc O."/>
        </authorList>
    </citation>
    <scope>NUCLEOTIDE SEQUENCE [LARGE SCALE GENOMIC DNA]</scope>
    <source>
        <strain evidence="12">R1</strain>
        <tissue evidence="12">Leaf</tissue>
    </source>
</reference>
<dbReference type="CDD" id="cd00303">
    <property type="entry name" value="retropepsin_like"/>
    <property type="match status" value="1"/>
</dbReference>
<dbReference type="FunFam" id="3.10.10.10:FF:000007">
    <property type="entry name" value="Retrovirus-related Pol polyprotein from transposon 17.6-like Protein"/>
    <property type="match status" value="1"/>
</dbReference>
<dbReference type="Gene3D" id="2.40.70.10">
    <property type="entry name" value="Acid Proteases"/>
    <property type="match status" value="1"/>
</dbReference>
<dbReference type="Pfam" id="PF00098">
    <property type="entry name" value="zf-CCHC"/>
    <property type="match status" value="1"/>
</dbReference>
<name>A0AAQ3WPK0_PASNO</name>
<evidence type="ECO:0000256" key="9">
    <source>
        <dbReference type="SAM" id="MobiDB-lite"/>
    </source>
</evidence>
<keyword evidence="8" id="KW-0862">Zinc</keyword>
<evidence type="ECO:0000313" key="12">
    <source>
        <dbReference type="EMBL" id="WVZ69493.1"/>
    </source>
</evidence>
<dbReference type="Pfam" id="PF00078">
    <property type="entry name" value="RVT_1"/>
    <property type="match status" value="1"/>
</dbReference>
<evidence type="ECO:0000256" key="7">
    <source>
        <dbReference type="ARBA" id="ARBA00022918"/>
    </source>
</evidence>
<dbReference type="AlphaFoldDB" id="A0AAQ3WPK0"/>
<dbReference type="CDD" id="cd01647">
    <property type="entry name" value="RT_LTR"/>
    <property type="match status" value="1"/>
</dbReference>
<keyword evidence="5" id="KW-0255">Endonuclease</keyword>
<evidence type="ECO:0000256" key="5">
    <source>
        <dbReference type="ARBA" id="ARBA00022759"/>
    </source>
</evidence>
<evidence type="ECO:0000256" key="1">
    <source>
        <dbReference type="ARBA" id="ARBA00022670"/>
    </source>
</evidence>
<feature type="region of interest" description="Disordered" evidence="9">
    <location>
        <begin position="278"/>
        <end position="313"/>
    </location>
</feature>
<evidence type="ECO:0000256" key="4">
    <source>
        <dbReference type="ARBA" id="ARBA00022722"/>
    </source>
</evidence>
<evidence type="ECO:0000256" key="6">
    <source>
        <dbReference type="ARBA" id="ARBA00022801"/>
    </source>
</evidence>
<dbReference type="PROSITE" id="PS50158">
    <property type="entry name" value="ZF_CCHC"/>
    <property type="match status" value="1"/>
</dbReference>
<dbReference type="InterPro" id="IPR001878">
    <property type="entry name" value="Znf_CCHC"/>
</dbReference>
<gene>
    <name evidence="12" type="ORF">U9M48_018268</name>
</gene>
<dbReference type="Pfam" id="PF03732">
    <property type="entry name" value="Retrotrans_gag"/>
    <property type="match status" value="1"/>
</dbReference>
<keyword evidence="4" id="KW-0540">Nuclease</keyword>
<evidence type="ECO:0000256" key="2">
    <source>
        <dbReference type="ARBA" id="ARBA00022679"/>
    </source>
</evidence>
<dbReference type="GO" id="GO:0008233">
    <property type="term" value="F:peptidase activity"/>
    <property type="evidence" value="ECO:0007669"/>
    <property type="project" value="UniProtKB-KW"/>
</dbReference>
<dbReference type="InterPro" id="IPR000477">
    <property type="entry name" value="RT_dom"/>
</dbReference>
<feature type="domain" description="CCHC-type" evidence="10">
    <location>
        <begin position="257"/>
        <end position="272"/>
    </location>
</feature>
<dbReference type="InterPro" id="IPR005162">
    <property type="entry name" value="Retrotrans_gag_dom"/>
</dbReference>
<dbReference type="PANTHER" id="PTHR24559">
    <property type="entry name" value="TRANSPOSON TY3-I GAG-POL POLYPROTEIN"/>
    <property type="match status" value="1"/>
</dbReference>
<dbReference type="Pfam" id="PF08284">
    <property type="entry name" value="RVP_2"/>
    <property type="match status" value="1"/>
</dbReference>
<keyword evidence="13" id="KW-1185">Reference proteome</keyword>
<dbReference type="PROSITE" id="PS50878">
    <property type="entry name" value="RT_POL"/>
    <property type="match status" value="1"/>
</dbReference>
<feature type="domain" description="Reverse transcriptase" evidence="11">
    <location>
        <begin position="502"/>
        <end position="681"/>
    </location>
</feature>
<evidence type="ECO:0000259" key="10">
    <source>
        <dbReference type="PROSITE" id="PS50158"/>
    </source>
</evidence>
<dbReference type="SMART" id="SM00343">
    <property type="entry name" value="ZnF_C2HC"/>
    <property type="match status" value="1"/>
</dbReference>
<dbReference type="GO" id="GO:0006508">
    <property type="term" value="P:proteolysis"/>
    <property type="evidence" value="ECO:0007669"/>
    <property type="project" value="UniProtKB-KW"/>
</dbReference>
<keyword evidence="3" id="KW-0548">Nucleotidyltransferase</keyword>
<organism evidence="12 13">
    <name type="scientific">Paspalum notatum var. saurae</name>
    <dbReference type="NCBI Taxonomy" id="547442"/>
    <lineage>
        <taxon>Eukaryota</taxon>
        <taxon>Viridiplantae</taxon>
        <taxon>Streptophyta</taxon>
        <taxon>Embryophyta</taxon>
        <taxon>Tracheophyta</taxon>
        <taxon>Spermatophyta</taxon>
        <taxon>Magnoliopsida</taxon>
        <taxon>Liliopsida</taxon>
        <taxon>Poales</taxon>
        <taxon>Poaceae</taxon>
        <taxon>PACMAD clade</taxon>
        <taxon>Panicoideae</taxon>
        <taxon>Andropogonodae</taxon>
        <taxon>Paspaleae</taxon>
        <taxon>Paspalinae</taxon>
        <taxon>Paspalum</taxon>
    </lineage>
</organism>
<dbReference type="GO" id="GO:0004519">
    <property type="term" value="F:endonuclease activity"/>
    <property type="evidence" value="ECO:0007669"/>
    <property type="project" value="UniProtKB-KW"/>
</dbReference>
<keyword evidence="2" id="KW-0808">Transferase</keyword>
<sequence length="764" mass="87168">MASHNSGNADNVVPEAVAEGQGDNGQPAAAAAAVAAVQNPTATAYDWIKTIERKLEIINCDEPTKVAPATHQLRGHAARWESYREAHRGQVTWEGFLEDFRKYHVPEAARDLKAEEFRKLKQNTMTMQEYIEKFTTLSRYAPEEVNTDPKKCKCFIRGLNPEIKSIVHSNEAPSFATLINRVIQIEEDKREEKSQLKRKFMEIKSQRQERRFRQKSFGGQVSRGSYGVPPRNTISNPSRFAPTQSSYQTQQYDPRTCFKCGKPGHFQFSCPQPMRPAASTFSNSVNGPKQTSATGNRPATSTQSGKPPLPPANRARINHVEAREARRELPVWLSKHNIPTIPLKKPLLTRTPGADIPCQLGCDGVQILLRGVVFTANLIVIKSQDIDVILGMNWLSSHQGVITCRNKTVHLVHPDGTRVFFHVDKPTRNPMNFHVQIQTIHDVPITREYPDVFPDELPGMPPDRDIEFIIDLYPGTPPIAKRPYRMSSKELVELKEQLRDLQEKGFVRPSSSPWGAPVLFVSKKDGSMRMCIDYRSLNEMTIKNKYPLPRIDDLFDQLKGAKYFSKIDLRSGYHQLKIREEDIHKTAFVTRYGQYEFTVMPFGLTNAPAYFMNLMNKIFMDELDKHVIVFIDDILVYSKTIEEHEEHLRKVLEKLRSHRLYAKFSKCEFWLERISYLGHIITAEGVTVDPEKVEAVMEWPQPTNVSEVRSFIGLAGFYRRFIGGFAKIAKPMTALQKKGARFEWTEACEKSFQELKAKLTSAQS</sequence>
<dbReference type="InterPro" id="IPR043502">
    <property type="entry name" value="DNA/RNA_pol_sf"/>
</dbReference>
<evidence type="ECO:0000259" key="11">
    <source>
        <dbReference type="PROSITE" id="PS50878"/>
    </source>
</evidence>
<evidence type="ECO:0000256" key="8">
    <source>
        <dbReference type="PROSITE-ProRule" id="PRU00047"/>
    </source>
</evidence>
<dbReference type="InterPro" id="IPR021109">
    <property type="entry name" value="Peptidase_aspartic_dom_sf"/>
</dbReference>
<evidence type="ECO:0008006" key="14">
    <source>
        <dbReference type="Google" id="ProtNLM"/>
    </source>
</evidence>
<dbReference type="EMBL" id="CP144748">
    <property type="protein sequence ID" value="WVZ69493.1"/>
    <property type="molecule type" value="Genomic_DNA"/>
</dbReference>
<feature type="compositionally biased region" description="Polar residues" evidence="9">
    <location>
        <begin position="232"/>
        <end position="248"/>
    </location>
</feature>
<dbReference type="Gene3D" id="4.10.60.10">
    <property type="entry name" value="Zinc finger, CCHC-type"/>
    <property type="match status" value="1"/>
</dbReference>
<keyword evidence="1" id="KW-0645">Protease</keyword>
<dbReference type="Gene3D" id="3.10.10.10">
    <property type="entry name" value="HIV Type 1 Reverse Transcriptase, subunit A, domain 1"/>
    <property type="match status" value="1"/>
</dbReference>
<dbReference type="Proteomes" id="UP001341281">
    <property type="component" value="Chromosome 04"/>
</dbReference>
<dbReference type="PANTHER" id="PTHR24559:SF444">
    <property type="entry name" value="REVERSE TRANSCRIPTASE DOMAIN-CONTAINING PROTEIN"/>
    <property type="match status" value="1"/>
</dbReference>
<keyword evidence="8" id="KW-0479">Metal-binding</keyword>
<dbReference type="GO" id="GO:0003676">
    <property type="term" value="F:nucleic acid binding"/>
    <property type="evidence" value="ECO:0007669"/>
    <property type="project" value="InterPro"/>
</dbReference>
<dbReference type="InterPro" id="IPR043128">
    <property type="entry name" value="Rev_trsase/Diguanyl_cyclase"/>
</dbReference>